<evidence type="ECO:0008006" key="4">
    <source>
        <dbReference type="Google" id="ProtNLM"/>
    </source>
</evidence>
<gene>
    <name evidence="2" type="ORF">EXIGUO9Y_50033</name>
</gene>
<dbReference type="AlphaFoldDB" id="A0A653IHG1"/>
<keyword evidence="1" id="KW-0472">Membrane</keyword>
<evidence type="ECO:0000256" key="1">
    <source>
        <dbReference type="SAM" id="Phobius"/>
    </source>
</evidence>
<keyword evidence="1" id="KW-1133">Transmembrane helix</keyword>
<evidence type="ECO:0000313" key="3">
    <source>
        <dbReference type="Proteomes" id="UP000439752"/>
    </source>
</evidence>
<evidence type="ECO:0000313" key="2">
    <source>
        <dbReference type="EMBL" id="VWX38582.1"/>
    </source>
</evidence>
<feature type="transmembrane region" description="Helical" evidence="1">
    <location>
        <begin position="40"/>
        <end position="67"/>
    </location>
</feature>
<dbReference type="EMBL" id="CABWKQ010000045">
    <property type="protein sequence ID" value="VWX38582.1"/>
    <property type="molecule type" value="Genomic_DNA"/>
</dbReference>
<feature type="transmembrane region" description="Helical" evidence="1">
    <location>
        <begin position="122"/>
        <end position="143"/>
    </location>
</feature>
<accession>A0A653IHG1</accession>
<dbReference type="RefSeq" id="WP_236549976.1">
    <property type="nucleotide sequence ID" value="NZ_LR732308.1"/>
</dbReference>
<reference evidence="2 3" key="1">
    <citation type="submission" date="2019-10" db="EMBL/GenBank/DDBJ databases">
        <authorList>
            <person name="Karimi E."/>
        </authorList>
    </citation>
    <scope>NUCLEOTIDE SEQUENCE [LARGE SCALE GENOMIC DNA]</scope>
    <source>
        <strain evidence="2">Exiguobacterium sp. 9Y</strain>
    </source>
</reference>
<feature type="transmembrane region" description="Helical" evidence="1">
    <location>
        <begin position="97"/>
        <end position="113"/>
    </location>
</feature>
<keyword evidence="3" id="KW-1185">Reference proteome</keyword>
<name>A0A653IHG1_9BACL</name>
<sequence length="325" mass="36895">MMLLWWLLIISLLQTMALPLLAFALLAVLPVRKVRILLQVIAALALFYVSPLISIFLLLATAIGAFLETIELEYRFALTGAVFVGICFLYPGLTPPLLAYVLLGLLVLTPFLKRHLVEWRRILTNVTLAFGLSFLLVFLLRLMKEALFGSVANLMRPAFEAFGSLFTWTIPLSEKVDEKTQTGATLGNMEAVEPIKQGAMNAATVQVFNYAALGLALLVVGLMFYFLRKRRVVTVEQDEIVRPTAKKRTKAAKKHSQHPLLQLASQLEQAFPRKRDETTYEWLERIAFPEVERNARLIDGIEFSQSEPAYDLQVFRRQVRERIEQ</sequence>
<organism evidence="2 3">
    <name type="scientific">Exiguobacterium oxidotolerans</name>
    <dbReference type="NCBI Taxonomy" id="223958"/>
    <lineage>
        <taxon>Bacteria</taxon>
        <taxon>Bacillati</taxon>
        <taxon>Bacillota</taxon>
        <taxon>Bacilli</taxon>
        <taxon>Bacillales</taxon>
        <taxon>Bacillales Family XII. Incertae Sedis</taxon>
        <taxon>Exiguobacterium</taxon>
    </lineage>
</organism>
<protein>
    <recommendedName>
        <fullName evidence="4">DUF4129 domain-containing protein</fullName>
    </recommendedName>
</protein>
<feature type="transmembrane region" description="Helical" evidence="1">
    <location>
        <begin position="207"/>
        <end position="227"/>
    </location>
</feature>
<proteinExistence type="predicted"/>
<keyword evidence="1" id="KW-0812">Transmembrane</keyword>
<dbReference type="Proteomes" id="UP000439752">
    <property type="component" value="Unassembled WGS sequence"/>
</dbReference>